<dbReference type="GO" id="GO:0030424">
    <property type="term" value="C:axon"/>
    <property type="evidence" value="ECO:0007669"/>
    <property type="project" value="TreeGrafter"/>
</dbReference>
<dbReference type="WBParaSite" id="sdigi.contig24.g1994.t1">
    <property type="protein sequence ID" value="sdigi.contig24.g1994.t1"/>
    <property type="gene ID" value="sdigi.contig24.g1994"/>
</dbReference>
<dbReference type="GO" id="GO:0030276">
    <property type="term" value="F:clathrin binding"/>
    <property type="evidence" value="ECO:0007669"/>
    <property type="project" value="TreeGrafter"/>
</dbReference>
<dbReference type="InterPro" id="IPR001565">
    <property type="entry name" value="Synaptotagmin"/>
</dbReference>
<evidence type="ECO:0000313" key="4">
    <source>
        <dbReference type="WBParaSite" id="sdigi.contig24.g1994.t1"/>
    </source>
</evidence>
<accession>A0A915PQS5</accession>
<keyword evidence="3" id="KW-1185">Reference proteome</keyword>
<protein>
    <submittedName>
        <fullName evidence="4">C2 domain-containing protein</fullName>
    </submittedName>
</protein>
<keyword evidence="1" id="KW-0677">Repeat</keyword>
<dbReference type="Pfam" id="PF00168">
    <property type="entry name" value="C2"/>
    <property type="match status" value="2"/>
</dbReference>
<dbReference type="PANTHER" id="PTHR10024:SF369">
    <property type="entry name" value="FI18813P1"/>
    <property type="match status" value="1"/>
</dbReference>
<dbReference type="GO" id="GO:0048791">
    <property type="term" value="P:calcium ion-regulated exocytosis of neurotransmitter"/>
    <property type="evidence" value="ECO:0007669"/>
    <property type="project" value="TreeGrafter"/>
</dbReference>
<feature type="domain" description="C2" evidence="2">
    <location>
        <begin position="56"/>
        <end position="181"/>
    </location>
</feature>
<dbReference type="PROSITE" id="PS50004">
    <property type="entry name" value="C2"/>
    <property type="match status" value="2"/>
</dbReference>
<dbReference type="InterPro" id="IPR035892">
    <property type="entry name" value="C2_domain_sf"/>
</dbReference>
<dbReference type="GO" id="GO:0070382">
    <property type="term" value="C:exocytic vesicle"/>
    <property type="evidence" value="ECO:0007669"/>
    <property type="project" value="TreeGrafter"/>
</dbReference>
<dbReference type="GO" id="GO:0005509">
    <property type="term" value="F:calcium ion binding"/>
    <property type="evidence" value="ECO:0007669"/>
    <property type="project" value="TreeGrafter"/>
</dbReference>
<evidence type="ECO:0000256" key="1">
    <source>
        <dbReference type="ARBA" id="ARBA00022737"/>
    </source>
</evidence>
<dbReference type="PRINTS" id="PR00399">
    <property type="entry name" value="SYNAPTOTAGMN"/>
</dbReference>
<evidence type="ECO:0000259" key="2">
    <source>
        <dbReference type="PROSITE" id="PS50004"/>
    </source>
</evidence>
<dbReference type="PANTHER" id="PTHR10024">
    <property type="entry name" value="SYNAPTOTAGMIN"/>
    <property type="match status" value="1"/>
</dbReference>
<dbReference type="GO" id="GO:0005886">
    <property type="term" value="C:plasma membrane"/>
    <property type="evidence" value="ECO:0007669"/>
    <property type="project" value="TreeGrafter"/>
</dbReference>
<reference evidence="4" key="1">
    <citation type="submission" date="2022-11" db="UniProtKB">
        <authorList>
            <consortium name="WormBaseParasite"/>
        </authorList>
    </citation>
    <scope>IDENTIFICATION</scope>
</reference>
<dbReference type="InterPro" id="IPR000008">
    <property type="entry name" value="C2_dom"/>
</dbReference>
<dbReference type="GO" id="GO:0098793">
    <property type="term" value="C:presynapse"/>
    <property type="evidence" value="ECO:0007669"/>
    <property type="project" value="GOC"/>
</dbReference>
<dbReference type="PRINTS" id="PR00360">
    <property type="entry name" value="C2DOMAIN"/>
</dbReference>
<dbReference type="GO" id="GO:0001786">
    <property type="term" value="F:phosphatidylserine binding"/>
    <property type="evidence" value="ECO:0007669"/>
    <property type="project" value="TreeGrafter"/>
</dbReference>
<dbReference type="SUPFAM" id="SSF49562">
    <property type="entry name" value="C2 domain (Calcium/lipid-binding domain, CaLB)"/>
    <property type="match status" value="2"/>
</dbReference>
<dbReference type="GO" id="GO:0000149">
    <property type="term" value="F:SNARE binding"/>
    <property type="evidence" value="ECO:0007669"/>
    <property type="project" value="TreeGrafter"/>
</dbReference>
<dbReference type="Proteomes" id="UP000887581">
    <property type="component" value="Unplaced"/>
</dbReference>
<sequence>MKSAELVLRGLKNSPSSLPSPFSSDSSSSSPVALIPSCTVEPQLLNRLSSSQLGSDRGFIDFTVRYSVENSTLQVNIISCRDLPELVVTPDGQCMLEPYVKLQLLPEKQHRVKTRLVRASRNPQYDEVFSMYGIDVLQLATTSLHFAVIAFDRYSRDTLLAEAIYSLRDADLLNNEVTTVNLKLSGRGEDTNNGDRGQVLLSLCYQPATYRVTVVLLKAKGLPKLDITGMADPYIKIYLLYKEQRISKKKSHVKKRTLSPVYNESFVFELPCAEEQELENIQFEVVVMDWDRLTKNEVMGKCFIGSNDEHWLQVRNNPRRQIAEWHQLSL</sequence>
<dbReference type="GO" id="GO:0005544">
    <property type="term" value="F:calcium-dependent phospholipid binding"/>
    <property type="evidence" value="ECO:0007669"/>
    <property type="project" value="TreeGrafter"/>
</dbReference>
<dbReference type="Gene3D" id="2.60.40.150">
    <property type="entry name" value="C2 domain"/>
    <property type="match status" value="2"/>
</dbReference>
<proteinExistence type="predicted"/>
<feature type="domain" description="C2" evidence="2">
    <location>
        <begin position="195"/>
        <end position="326"/>
    </location>
</feature>
<organism evidence="3 4">
    <name type="scientific">Setaria digitata</name>
    <dbReference type="NCBI Taxonomy" id="48799"/>
    <lineage>
        <taxon>Eukaryota</taxon>
        <taxon>Metazoa</taxon>
        <taxon>Ecdysozoa</taxon>
        <taxon>Nematoda</taxon>
        <taxon>Chromadorea</taxon>
        <taxon>Rhabditida</taxon>
        <taxon>Spirurina</taxon>
        <taxon>Spiruromorpha</taxon>
        <taxon>Filarioidea</taxon>
        <taxon>Setariidae</taxon>
        <taxon>Setaria</taxon>
    </lineage>
</organism>
<evidence type="ECO:0000313" key="3">
    <source>
        <dbReference type="Proteomes" id="UP000887581"/>
    </source>
</evidence>
<dbReference type="CDD" id="cd08404">
    <property type="entry name" value="C2B_Synaptotagmin-4"/>
    <property type="match status" value="1"/>
</dbReference>
<dbReference type="SMART" id="SM00239">
    <property type="entry name" value="C2"/>
    <property type="match status" value="2"/>
</dbReference>
<name>A0A915PQS5_9BILA</name>
<dbReference type="GO" id="GO:0006906">
    <property type="term" value="P:vesicle fusion"/>
    <property type="evidence" value="ECO:0007669"/>
    <property type="project" value="TreeGrafter"/>
</dbReference>
<dbReference type="AlphaFoldDB" id="A0A915PQS5"/>